<feature type="transmembrane region" description="Helical" evidence="1">
    <location>
        <begin position="171"/>
        <end position="191"/>
    </location>
</feature>
<dbReference type="eggNOG" id="arCOG06529">
    <property type="taxonomic scope" value="Archaea"/>
</dbReference>
<dbReference type="HOGENOM" id="CLU_073775_0_0_2"/>
<dbReference type="STRING" id="195522.BD01_2016"/>
<dbReference type="eggNOG" id="arCOG05757">
    <property type="taxonomic scope" value="Archaea"/>
</dbReference>
<organism evidence="3 4">
    <name type="scientific">Thermococcus nautili</name>
    <dbReference type="NCBI Taxonomy" id="195522"/>
    <lineage>
        <taxon>Archaea</taxon>
        <taxon>Methanobacteriati</taxon>
        <taxon>Methanobacteriota</taxon>
        <taxon>Thermococci</taxon>
        <taxon>Thermococcales</taxon>
        <taxon>Thermococcaceae</taxon>
        <taxon>Thermococcus</taxon>
    </lineage>
</organism>
<gene>
    <name evidence="3" type="ORF">BD01_2016</name>
</gene>
<sequence>MKRLLAVLVFLLFLGYVSALTPQEAMMEAWKTGNYSLVEPYLSGDMRKAFTEKTFSTIREGMVKEYGPVKGYELEKTEEKGGYQIYYYRVIAEKGNYTVSVTVKDGKVEGFHFAPKFNPEKALYPLLGGLLGLLLLWAYLRKFHAGELILGAVLILPVLVVQPPLQMLPGYAGISNAVLAVLWSGLIAGLVQEQLKYYFSRDKTLGRAVYIGAGFGLGEAIYVATISALFGGSLLGLLERALTLLFHASTTALFAYSYRNGWGGKALLAMVLVHWLTDSIAAYWHVNPSTAVLVAGYAVMLLTALAILPKLLPLARTESEEPEVRW</sequence>
<evidence type="ECO:0000313" key="4">
    <source>
        <dbReference type="Proteomes" id="UP000019434"/>
    </source>
</evidence>
<dbReference type="InterPro" id="IPR024981">
    <property type="entry name" value="DUF3887"/>
</dbReference>
<dbReference type="EMBL" id="CP007264">
    <property type="protein sequence ID" value="AHL23614.1"/>
    <property type="molecule type" value="Genomic_DNA"/>
</dbReference>
<keyword evidence="4" id="KW-1185">Reference proteome</keyword>
<keyword evidence="1" id="KW-0812">Transmembrane</keyword>
<keyword evidence="1" id="KW-1133">Transmembrane helix</keyword>
<feature type="transmembrane region" description="Helical" evidence="1">
    <location>
        <begin position="122"/>
        <end position="140"/>
    </location>
</feature>
<evidence type="ECO:0000313" key="3">
    <source>
        <dbReference type="EMBL" id="AHL23614.1"/>
    </source>
</evidence>
<feature type="transmembrane region" description="Helical" evidence="1">
    <location>
        <begin position="147"/>
        <end position="165"/>
    </location>
</feature>
<feature type="domain" description="DUF3887" evidence="2">
    <location>
        <begin position="28"/>
        <end position="111"/>
    </location>
</feature>
<evidence type="ECO:0000259" key="2">
    <source>
        <dbReference type="Pfam" id="PF13026"/>
    </source>
</evidence>
<reference evidence="3 4" key="1">
    <citation type="submission" date="2014-02" db="EMBL/GenBank/DDBJ databases">
        <title>Genome Sequence of an Hyperthermophilic Archaeon, Thermococcus nautili 30-1, producing viral vesicles.</title>
        <authorList>
            <person name="Oberto J."/>
            <person name="Gaudin M."/>
            <person name="Cossu M."/>
            <person name="Gorlas A."/>
            <person name="Slesarev A."/>
            <person name="Marguet E."/>
            <person name="Forterre P."/>
        </authorList>
    </citation>
    <scope>NUCLEOTIDE SEQUENCE [LARGE SCALE GENOMIC DNA]</scope>
    <source>
        <strain evidence="3 4">30-1</strain>
    </source>
</reference>
<feature type="transmembrane region" description="Helical" evidence="1">
    <location>
        <begin position="290"/>
        <end position="308"/>
    </location>
</feature>
<feature type="transmembrane region" description="Helical" evidence="1">
    <location>
        <begin position="211"/>
        <end position="235"/>
    </location>
</feature>
<protein>
    <recommendedName>
        <fullName evidence="2">DUF3887 domain-containing protein</fullName>
    </recommendedName>
</protein>
<dbReference type="Proteomes" id="UP000019434">
    <property type="component" value="Chromosome"/>
</dbReference>
<dbReference type="Gene3D" id="3.10.450.590">
    <property type="match status" value="1"/>
</dbReference>
<evidence type="ECO:0000256" key="1">
    <source>
        <dbReference type="SAM" id="Phobius"/>
    </source>
</evidence>
<feature type="transmembrane region" description="Helical" evidence="1">
    <location>
        <begin position="241"/>
        <end position="259"/>
    </location>
</feature>
<dbReference type="Pfam" id="PF13026">
    <property type="entry name" value="DUF3887"/>
    <property type="match status" value="1"/>
</dbReference>
<keyword evidence="1" id="KW-0472">Membrane</keyword>
<name>W8PNH6_9EURY</name>
<proteinExistence type="predicted"/>
<accession>W8PNH6</accession>
<dbReference type="KEGG" id="tnu:BD01_2016"/>
<dbReference type="AlphaFoldDB" id="W8PNH6"/>